<organism evidence="1 2">
    <name type="scientific">Shinella granuli</name>
    <dbReference type="NCBI Taxonomy" id="323621"/>
    <lineage>
        <taxon>Bacteria</taxon>
        <taxon>Pseudomonadati</taxon>
        <taxon>Pseudomonadota</taxon>
        <taxon>Alphaproteobacteria</taxon>
        <taxon>Hyphomicrobiales</taxon>
        <taxon>Rhizobiaceae</taxon>
        <taxon>Shinella</taxon>
    </lineage>
</organism>
<reference evidence="1 2" key="1">
    <citation type="submission" date="2019-03" db="EMBL/GenBank/DDBJ databases">
        <title>Genomic Encyclopedia of Type Strains, Phase IV (KMG-IV): sequencing the most valuable type-strain genomes for metagenomic binning, comparative biology and taxonomic classification.</title>
        <authorList>
            <person name="Goeker M."/>
        </authorList>
    </citation>
    <scope>NUCLEOTIDE SEQUENCE [LARGE SCALE GENOMIC DNA]</scope>
    <source>
        <strain evidence="1 2">DSM 18401</strain>
    </source>
</reference>
<dbReference type="RefSeq" id="WP_133037021.1">
    <property type="nucleotide sequence ID" value="NZ_BAABEI010000012.1"/>
</dbReference>
<comment type="caution">
    <text evidence="1">The sequence shown here is derived from an EMBL/GenBank/DDBJ whole genome shotgun (WGS) entry which is preliminary data.</text>
</comment>
<accession>A0A4R2C2N4</accession>
<dbReference type="EMBL" id="SLVX01000045">
    <property type="protein sequence ID" value="TCN32809.1"/>
    <property type="molecule type" value="Genomic_DNA"/>
</dbReference>
<protein>
    <submittedName>
        <fullName evidence="1">Uncharacterized protein</fullName>
    </submittedName>
</protein>
<dbReference type="Proteomes" id="UP000295351">
    <property type="component" value="Unassembled WGS sequence"/>
</dbReference>
<dbReference type="AlphaFoldDB" id="A0A4R2C2N4"/>
<dbReference type="Gene3D" id="1.50.10.20">
    <property type="match status" value="1"/>
</dbReference>
<evidence type="ECO:0000313" key="2">
    <source>
        <dbReference type="Proteomes" id="UP000295351"/>
    </source>
</evidence>
<gene>
    <name evidence="1" type="ORF">EV665_1454</name>
</gene>
<proteinExistence type="predicted"/>
<name>A0A4R2C2N4_SHIGR</name>
<dbReference type="InterPro" id="IPR008930">
    <property type="entry name" value="Terpenoid_cyclase/PrenylTrfase"/>
</dbReference>
<evidence type="ECO:0000313" key="1">
    <source>
        <dbReference type="EMBL" id="TCN32809.1"/>
    </source>
</evidence>
<sequence length="589" mass="65657">MFNLLVSGHGEWWETPPYTMTIDRFKEYSGVEAEEIDLARPETLRRLEDLPALLMYEVGAGGPHARVVRHGRIRNIVRRARELAFTFEPDVEHAYLDRAEVLRVAEQLGIEQFEQHRTHWAIKDGDIPAELIATGTAERAQRTVTVVAAEYVEARREGRRREADELAEELQNFPPTLDKALSLVPVRILQQPTPELYPILGIEPRTPEGRNAVVAVVARDNDGQNLPADWSYSLAWFLDLYGSATEAVRLHGALAECAAHMIALGAGDGQAAAPVEDIGYTLWRCSRSPKLVGDLRREIAVLTDRLVRRQDAQGFWNEARDGATRPAVRATALATVALQRLGDDRYHDAIRQAVSWLITQVVPDVGALPRDVGEAASDVIATTLAMEAIRRSDLVDDVPHVLAAGDAWLVSGQTVLGGWQAEPWTEDFVAAMVLEYLARQNEMLPQVDGFLLMARDFFRKAEELRLEGGANNRRLAAIATVHAVEMFLYGLFERREDLALSAFRENGTETLGPREALGALQAALQRIGVLQAPQRLSYRDPLSALVGRRDGIIHRAHEISEAELGDGMKHARRFIEKYARSLLDLNLLQ</sequence>
<keyword evidence="2" id="KW-1185">Reference proteome</keyword>
<dbReference type="SUPFAM" id="SSF48239">
    <property type="entry name" value="Terpenoid cyclases/Protein prenyltransferases"/>
    <property type="match status" value="1"/>
</dbReference>